<dbReference type="EMBL" id="JBHTOA010000011">
    <property type="protein sequence ID" value="MFD1397875.1"/>
    <property type="molecule type" value="Genomic_DNA"/>
</dbReference>
<keyword evidence="7" id="KW-1185">Reference proteome</keyword>
<evidence type="ECO:0000259" key="4">
    <source>
        <dbReference type="Pfam" id="PF00370"/>
    </source>
</evidence>
<dbReference type="InterPro" id="IPR043129">
    <property type="entry name" value="ATPase_NBD"/>
</dbReference>
<dbReference type="InterPro" id="IPR018485">
    <property type="entry name" value="FGGY_C"/>
</dbReference>
<sequence length="528" mass="55435">MEKAIKQAIQSGRLVLGLELGSTRIKAELLTDQLTPVATGAYGWTNDYQNGNWTYSLAQVWRGIQAAYQALATAVKTQYDCQLEQIGAIGISAMMHGYLVFDDEDQLLTPFRTWRNNTTAAASAALSELFGFNIPQRWSVAHLYQAILNGEPVTRINTMTTLAGYVHWQLSGQKVVGVGDAAGMFPIDSATGQYDATKLALFDALPAVQAQGLHLEPLLPTPLKAGTVAGYLTPAGARLLDPSGVLQAGALMAPPEGDAGTGMVATNSVAVNSGNISVGTSAFAMVVLPAVPNHWDPAIDIVATPTGQPVAMIHANNCSSDLNAWVTLLGDAITAATGMAPSDLYPKFLGTVPEADADLGGLLAFANLSGENLTHVEQGRPLQVRTPSSRLTLPNFMATQLFAAFAPLAIGMAQLQQEVSLKQTAMVAQGGLFQTPKIAQQVLADALGMPITVMTNADVGGPFGMAVLALFALQGGGDLAAFLKARVFQAATGITLTPAAKGQAAYQQFLMRYQQALPLARQAGNLVD</sequence>
<evidence type="ECO:0000256" key="2">
    <source>
        <dbReference type="ARBA" id="ARBA00022679"/>
    </source>
</evidence>
<dbReference type="SUPFAM" id="SSF53067">
    <property type="entry name" value="Actin-like ATPase domain"/>
    <property type="match status" value="2"/>
</dbReference>
<evidence type="ECO:0000256" key="1">
    <source>
        <dbReference type="ARBA" id="ARBA00009156"/>
    </source>
</evidence>
<evidence type="ECO:0000256" key="3">
    <source>
        <dbReference type="ARBA" id="ARBA00022777"/>
    </source>
</evidence>
<dbReference type="InterPro" id="IPR050406">
    <property type="entry name" value="FGGY_Carb_Kinase"/>
</dbReference>
<keyword evidence="2" id="KW-0808">Transferase</keyword>
<comment type="similarity">
    <text evidence="1">Belongs to the FGGY kinase family.</text>
</comment>
<feature type="domain" description="Carbohydrate kinase FGGY N-terminal" evidence="4">
    <location>
        <begin position="15"/>
        <end position="235"/>
    </location>
</feature>
<keyword evidence="3 6" id="KW-0418">Kinase</keyword>
<reference evidence="7" key="1">
    <citation type="journal article" date="2019" name="Int. J. Syst. Evol. Microbiol.">
        <title>The Global Catalogue of Microorganisms (GCM) 10K type strain sequencing project: providing services to taxonomists for standard genome sequencing and annotation.</title>
        <authorList>
            <consortium name="The Broad Institute Genomics Platform"/>
            <consortium name="The Broad Institute Genome Sequencing Center for Infectious Disease"/>
            <person name="Wu L."/>
            <person name="Ma J."/>
        </authorList>
    </citation>
    <scope>NUCLEOTIDE SEQUENCE [LARGE SCALE GENOMIC DNA]</scope>
    <source>
        <strain evidence="7">CCM 9110</strain>
    </source>
</reference>
<accession>A0ABW4BDR6</accession>
<dbReference type="Proteomes" id="UP001597199">
    <property type="component" value="Unassembled WGS sequence"/>
</dbReference>
<organism evidence="6 7">
    <name type="scientific">Lacticaseibacillus suilingensis</name>
    <dbReference type="NCBI Taxonomy" id="2799577"/>
    <lineage>
        <taxon>Bacteria</taxon>
        <taxon>Bacillati</taxon>
        <taxon>Bacillota</taxon>
        <taxon>Bacilli</taxon>
        <taxon>Lactobacillales</taxon>
        <taxon>Lactobacillaceae</taxon>
        <taxon>Lacticaseibacillus</taxon>
    </lineage>
</organism>
<dbReference type="PANTHER" id="PTHR43095">
    <property type="entry name" value="SUGAR KINASE"/>
    <property type="match status" value="1"/>
</dbReference>
<dbReference type="Pfam" id="PF00370">
    <property type="entry name" value="FGGY_N"/>
    <property type="match status" value="1"/>
</dbReference>
<feature type="domain" description="Carbohydrate kinase FGGY C-terminal" evidence="5">
    <location>
        <begin position="275"/>
        <end position="472"/>
    </location>
</feature>
<dbReference type="GO" id="GO:0016301">
    <property type="term" value="F:kinase activity"/>
    <property type="evidence" value="ECO:0007669"/>
    <property type="project" value="UniProtKB-KW"/>
</dbReference>
<evidence type="ECO:0000313" key="7">
    <source>
        <dbReference type="Proteomes" id="UP001597199"/>
    </source>
</evidence>
<comment type="caution">
    <text evidence="6">The sequence shown here is derived from an EMBL/GenBank/DDBJ whole genome shotgun (WGS) entry which is preliminary data.</text>
</comment>
<protein>
    <submittedName>
        <fullName evidence="6">FGGY-family carbohydrate kinase</fullName>
    </submittedName>
</protein>
<dbReference type="Gene3D" id="3.30.420.40">
    <property type="match status" value="2"/>
</dbReference>
<name>A0ABW4BDR6_9LACO</name>
<dbReference type="PANTHER" id="PTHR43095:SF5">
    <property type="entry name" value="XYLULOSE KINASE"/>
    <property type="match status" value="1"/>
</dbReference>
<dbReference type="InterPro" id="IPR018484">
    <property type="entry name" value="FGGY_N"/>
</dbReference>
<proteinExistence type="inferred from homology"/>
<evidence type="ECO:0000259" key="5">
    <source>
        <dbReference type="Pfam" id="PF02782"/>
    </source>
</evidence>
<evidence type="ECO:0000313" key="6">
    <source>
        <dbReference type="EMBL" id="MFD1397875.1"/>
    </source>
</evidence>
<dbReference type="Pfam" id="PF02782">
    <property type="entry name" value="FGGY_C"/>
    <property type="match status" value="1"/>
</dbReference>
<dbReference type="RefSeq" id="WP_204118998.1">
    <property type="nucleotide sequence ID" value="NZ_BOLV01000010.1"/>
</dbReference>
<gene>
    <name evidence="6" type="ORF">ACFQ41_00965</name>
</gene>